<accession>A0ABN9EKV6</accession>
<proteinExistence type="predicted"/>
<evidence type="ECO:0000313" key="2">
    <source>
        <dbReference type="Proteomes" id="UP001162483"/>
    </source>
</evidence>
<gene>
    <name evidence="1" type="ORF">SPARVUS_LOCUS9935886</name>
</gene>
<evidence type="ECO:0000313" key="1">
    <source>
        <dbReference type="EMBL" id="CAI9584116.1"/>
    </source>
</evidence>
<name>A0ABN9EKV6_9NEOB</name>
<reference evidence="1" key="1">
    <citation type="submission" date="2023-05" db="EMBL/GenBank/DDBJ databases">
        <authorList>
            <person name="Stuckert A."/>
        </authorList>
    </citation>
    <scope>NUCLEOTIDE SEQUENCE</scope>
</reference>
<sequence length="73" mass="8809">LKVGRVGDSLIDWDREFQRMGKALEKSWRRAWEEETRELESRRSWEERTVWVIFGDRIGHLRQGRVVDGFVCC</sequence>
<feature type="non-terminal residue" evidence="1">
    <location>
        <position position="1"/>
    </location>
</feature>
<evidence type="ECO:0008006" key="3">
    <source>
        <dbReference type="Google" id="ProtNLM"/>
    </source>
</evidence>
<dbReference type="EMBL" id="CATNWA010015519">
    <property type="protein sequence ID" value="CAI9584116.1"/>
    <property type="molecule type" value="Genomic_DNA"/>
</dbReference>
<protein>
    <recommendedName>
        <fullName evidence="3">MHC class I antigen</fullName>
    </recommendedName>
</protein>
<keyword evidence="2" id="KW-1185">Reference proteome</keyword>
<organism evidence="1 2">
    <name type="scientific">Staurois parvus</name>
    <dbReference type="NCBI Taxonomy" id="386267"/>
    <lineage>
        <taxon>Eukaryota</taxon>
        <taxon>Metazoa</taxon>
        <taxon>Chordata</taxon>
        <taxon>Craniata</taxon>
        <taxon>Vertebrata</taxon>
        <taxon>Euteleostomi</taxon>
        <taxon>Amphibia</taxon>
        <taxon>Batrachia</taxon>
        <taxon>Anura</taxon>
        <taxon>Neobatrachia</taxon>
        <taxon>Ranoidea</taxon>
        <taxon>Ranidae</taxon>
        <taxon>Staurois</taxon>
    </lineage>
</organism>
<dbReference type="Proteomes" id="UP001162483">
    <property type="component" value="Unassembled WGS sequence"/>
</dbReference>
<comment type="caution">
    <text evidence="1">The sequence shown here is derived from an EMBL/GenBank/DDBJ whole genome shotgun (WGS) entry which is preliminary data.</text>
</comment>